<protein>
    <submittedName>
        <fullName evidence="1">Uncharacterized protein</fullName>
    </submittedName>
</protein>
<accession>A0A8C7GCS6</accession>
<keyword evidence="2" id="KW-1185">Reference proteome</keyword>
<dbReference type="AlphaFoldDB" id="A0A8C7GCS6"/>
<reference evidence="1" key="2">
    <citation type="submission" date="2025-09" db="UniProtKB">
        <authorList>
            <consortium name="Ensembl"/>
        </authorList>
    </citation>
    <scope>IDENTIFICATION</scope>
</reference>
<sequence length="115" mass="12804">LLGPCSSHISPQREAGQISGPYTAIHAMPWYFININGIEIHYATLALAPSPYSYATNQRLILESQLLAQQQLHLRFNPLCFLDKPTLVLSGSITIMPSMQTRFCRTLISMPVANC</sequence>
<evidence type="ECO:0000313" key="2">
    <source>
        <dbReference type="Proteomes" id="UP000694557"/>
    </source>
</evidence>
<reference evidence="1" key="1">
    <citation type="submission" date="2025-08" db="UniProtKB">
        <authorList>
            <consortium name="Ensembl"/>
        </authorList>
    </citation>
    <scope>IDENTIFICATION</scope>
</reference>
<dbReference type="Ensembl" id="ENSOKIT00005042755.1">
    <property type="protein sequence ID" value="ENSOKIP00005040531.1"/>
    <property type="gene ID" value="ENSOKIG00005017200.1"/>
</dbReference>
<name>A0A8C7GCS6_ONCKI</name>
<dbReference type="Proteomes" id="UP000694557">
    <property type="component" value="Unassembled WGS sequence"/>
</dbReference>
<proteinExistence type="predicted"/>
<evidence type="ECO:0000313" key="1">
    <source>
        <dbReference type="Ensembl" id="ENSOKIP00005040531.1"/>
    </source>
</evidence>
<organism evidence="1 2">
    <name type="scientific">Oncorhynchus kisutch</name>
    <name type="common">Coho salmon</name>
    <name type="synonym">Salmo kisutch</name>
    <dbReference type="NCBI Taxonomy" id="8019"/>
    <lineage>
        <taxon>Eukaryota</taxon>
        <taxon>Metazoa</taxon>
        <taxon>Chordata</taxon>
        <taxon>Craniata</taxon>
        <taxon>Vertebrata</taxon>
        <taxon>Euteleostomi</taxon>
        <taxon>Actinopterygii</taxon>
        <taxon>Neopterygii</taxon>
        <taxon>Teleostei</taxon>
        <taxon>Protacanthopterygii</taxon>
        <taxon>Salmoniformes</taxon>
        <taxon>Salmonidae</taxon>
        <taxon>Salmoninae</taxon>
        <taxon>Oncorhynchus</taxon>
    </lineage>
</organism>